<organism evidence="2 3">
    <name type="scientific">Heterodera schachtii</name>
    <name type="common">Sugarbeet cyst nematode worm</name>
    <name type="synonym">Tylenchus schachtii</name>
    <dbReference type="NCBI Taxonomy" id="97005"/>
    <lineage>
        <taxon>Eukaryota</taxon>
        <taxon>Metazoa</taxon>
        <taxon>Ecdysozoa</taxon>
        <taxon>Nematoda</taxon>
        <taxon>Chromadorea</taxon>
        <taxon>Rhabditida</taxon>
        <taxon>Tylenchina</taxon>
        <taxon>Tylenchomorpha</taxon>
        <taxon>Tylenchoidea</taxon>
        <taxon>Heteroderidae</taxon>
        <taxon>Heteroderinae</taxon>
        <taxon>Heterodera</taxon>
    </lineage>
</organism>
<dbReference type="Gene3D" id="4.10.280.10">
    <property type="entry name" value="Helix-loop-helix DNA-binding domain"/>
    <property type="match status" value="1"/>
</dbReference>
<dbReference type="EMBL" id="JBICCN010000031">
    <property type="protein sequence ID" value="KAL3100381.1"/>
    <property type="molecule type" value="Genomic_DNA"/>
</dbReference>
<reference evidence="2 3" key="1">
    <citation type="submission" date="2024-10" db="EMBL/GenBank/DDBJ databases">
        <authorList>
            <person name="Kim D."/>
        </authorList>
    </citation>
    <scope>NUCLEOTIDE SEQUENCE [LARGE SCALE GENOMIC DNA]</scope>
    <source>
        <strain evidence="2">Taebaek</strain>
    </source>
</reference>
<protein>
    <recommendedName>
        <fullName evidence="1">BHLH domain-containing protein</fullName>
    </recommendedName>
</protein>
<sequence length="76" mass="8504">MASLGTTITAPIAKRQPETVALRAAFAELRHHVPAHPSDRKMSKLEILRAAIRYISILEYCLGMRQTPIGVKLHKE</sequence>
<dbReference type="PANTHER" id="PTHR23349">
    <property type="entry name" value="BASIC HELIX-LOOP-HELIX TRANSCRIPTION FACTOR, TWIST"/>
    <property type="match status" value="1"/>
</dbReference>
<dbReference type="PROSITE" id="PS50888">
    <property type="entry name" value="BHLH"/>
    <property type="match status" value="1"/>
</dbReference>
<dbReference type="InterPro" id="IPR050283">
    <property type="entry name" value="E-box_TF_Regulators"/>
</dbReference>
<dbReference type="Pfam" id="PF00010">
    <property type="entry name" value="HLH"/>
    <property type="match status" value="1"/>
</dbReference>
<comment type="caution">
    <text evidence="2">The sequence shown here is derived from an EMBL/GenBank/DDBJ whole genome shotgun (WGS) entry which is preliminary data.</text>
</comment>
<dbReference type="SUPFAM" id="SSF47459">
    <property type="entry name" value="HLH, helix-loop-helix DNA-binding domain"/>
    <property type="match status" value="1"/>
</dbReference>
<evidence type="ECO:0000313" key="3">
    <source>
        <dbReference type="Proteomes" id="UP001620645"/>
    </source>
</evidence>
<name>A0ABD2KBU4_HETSC</name>
<evidence type="ECO:0000259" key="1">
    <source>
        <dbReference type="PROSITE" id="PS50888"/>
    </source>
</evidence>
<dbReference type="PANTHER" id="PTHR23349:SF111">
    <property type="entry name" value="BHLH DOMAIN-CONTAINING PROTEIN"/>
    <property type="match status" value="1"/>
</dbReference>
<evidence type="ECO:0000313" key="2">
    <source>
        <dbReference type="EMBL" id="KAL3100381.1"/>
    </source>
</evidence>
<gene>
    <name evidence="2" type="ORF">niasHS_001684</name>
</gene>
<dbReference type="InterPro" id="IPR036638">
    <property type="entry name" value="HLH_DNA-bd_sf"/>
</dbReference>
<dbReference type="AlphaFoldDB" id="A0ABD2KBU4"/>
<dbReference type="Proteomes" id="UP001620645">
    <property type="component" value="Unassembled WGS sequence"/>
</dbReference>
<proteinExistence type="predicted"/>
<dbReference type="SMART" id="SM00353">
    <property type="entry name" value="HLH"/>
    <property type="match status" value="1"/>
</dbReference>
<dbReference type="InterPro" id="IPR011598">
    <property type="entry name" value="bHLH_dom"/>
</dbReference>
<keyword evidence="3" id="KW-1185">Reference proteome</keyword>
<feature type="domain" description="BHLH" evidence="1">
    <location>
        <begin position="6"/>
        <end position="58"/>
    </location>
</feature>
<accession>A0ABD2KBU4</accession>